<keyword evidence="3" id="KW-1185">Reference proteome</keyword>
<feature type="region of interest" description="Disordered" evidence="1">
    <location>
        <begin position="474"/>
        <end position="542"/>
    </location>
</feature>
<feature type="domain" description="Retrotransposon gag" evidence="2">
    <location>
        <begin position="136"/>
        <end position="227"/>
    </location>
</feature>
<feature type="region of interest" description="Disordered" evidence="1">
    <location>
        <begin position="265"/>
        <end position="299"/>
    </location>
</feature>
<protein>
    <submittedName>
        <fullName evidence="4">Uncharacterized protein LOC130494880</fullName>
    </submittedName>
</protein>
<dbReference type="InterPro" id="IPR005162">
    <property type="entry name" value="Retrotrans_gag_dom"/>
</dbReference>
<feature type="compositionally biased region" description="Polar residues" evidence="1">
    <location>
        <begin position="339"/>
        <end position="352"/>
    </location>
</feature>
<dbReference type="AlphaFoldDB" id="A0A9W3BR33"/>
<dbReference type="PANTHER" id="PTHR33223">
    <property type="entry name" value="CCHC-TYPE DOMAIN-CONTAINING PROTEIN"/>
    <property type="match status" value="1"/>
</dbReference>
<dbReference type="RefSeq" id="XP_056841684.1">
    <property type="nucleotide sequence ID" value="XM_056985704.1"/>
</dbReference>
<dbReference type="KEGG" id="rsz:130494880"/>
<sequence>MTEEEENLYWIEQEELAERQTEITRRERRQARKTAGEDPDIRDLRDYITKTAAEVRAVKSQIHHATSAAPEIDRLLEVARKTPFTARISETVSNPGKLKIPMYNGMTDPKAHLQAFHITMGRARLRESEKDAGYCRLFVENLEGAALEWFSRLKRNSIGSFRQLASEFLLKYSMFIDRETTDVDLWSLTQEEGESLREFISRFKLIMAKVSGISDKVAIDALTKALWYKSKFRKWITLEKPRTIQDALHKASDYIIIEEETKVLSQKHKPTRNSSKDVDPKSKKKISRNDNEFHQTEGHSTANCKVVWARLAAKLLAGELSGVTSVKDLILDSDRPPKTNKNPTAENSSLRNQAGEKCERRPDDRGNDNSRRRVNMIMGGSQYCKDSVSAIKAYNRKAESTAKYPPRSPPRDGRNISITFTEEEACRIDQPHCDPLVVDLVIRDLEVARILIDTGSTSRLCFLAEHKLRQITTTSTVKRKRTQPSAEDAPTKGTATSPAEADSEIGTIPNSEDNVTTQREEENPEVDVDPATKAVDEIPTDE</sequence>
<feature type="compositionally biased region" description="Basic and acidic residues" evidence="1">
    <location>
        <begin position="274"/>
        <end position="297"/>
    </location>
</feature>
<evidence type="ECO:0000313" key="4">
    <source>
        <dbReference type="RefSeq" id="XP_056841684.1"/>
    </source>
</evidence>
<feature type="compositionally biased region" description="Polar residues" evidence="1">
    <location>
        <begin position="508"/>
        <end position="517"/>
    </location>
</feature>
<gene>
    <name evidence="4" type="primary">LOC130494880</name>
</gene>
<feature type="compositionally biased region" description="Basic and acidic residues" evidence="1">
    <location>
        <begin position="354"/>
        <end position="371"/>
    </location>
</feature>
<name>A0A9W3BR33_RAPSA</name>
<feature type="region of interest" description="Disordered" evidence="1">
    <location>
        <begin position="331"/>
        <end position="373"/>
    </location>
</feature>
<proteinExistence type="predicted"/>
<accession>A0A9W3BR33</accession>
<dbReference type="PANTHER" id="PTHR33223:SF10">
    <property type="entry name" value="AMINOTRANSFERASE-LIKE PLANT MOBILE DOMAIN-CONTAINING PROTEIN"/>
    <property type="match status" value="1"/>
</dbReference>
<dbReference type="GeneID" id="130494880"/>
<dbReference type="Proteomes" id="UP000504610">
    <property type="component" value="Chromosome 5"/>
</dbReference>
<evidence type="ECO:0000259" key="2">
    <source>
        <dbReference type="Pfam" id="PF03732"/>
    </source>
</evidence>
<dbReference type="Pfam" id="PF03732">
    <property type="entry name" value="Retrotrans_gag"/>
    <property type="match status" value="1"/>
</dbReference>
<reference evidence="3" key="1">
    <citation type="journal article" date="2019" name="Database">
        <title>The radish genome database (RadishGD): an integrated information resource for radish genomics.</title>
        <authorList>
            <person name="Yu H.J."/>
            <person name="Baek S."/>
            <person name="Lee Y.J."/>
            <person name="Cho A."/>
            <person name="Mun J.H."/>
        </authorList>
    </citation>
    <scope>NUCLEOTIDE SEQUENCE [LARGE SCALE GENOMIC DNA]</scope>
    <source>
        <strain evidence="3">cv. WK10039</strain>
    </source>
</reference>
<organism evidence="3 4">
    <name type="scientific">Raphanus sativus</name>
    <name type="common">Radish</name>
    <name type="synonym">Raphanus raphanistrum var. sativus</name>
    <dbReference type="NCBI Taxonomy" id="3726"/>
    <lineage>
        <taxon>Eukaryota</taxon>
        <taxon>Viridiplantae</taxon>
        <taxon>Streptophyta</taxon>
        <taxon>Embryophyta</taxon>
        <taxon>Tracheophyta</taxon>
        <taxon>Spermatophyta</taxon>
        <taxon>Magnoliopsida</taxon>
        <taxon>eudicotyledons</taxon>
        <taxon>Gunneridae</taxon>
        <taxon>Pentapetalae</taxon>
        <taxon>rosids</taxon>
        <taxon>malvids</taxon>
        <taxon>Brassicales</taxon>
        <taxon>Brassicaceae</taxon>
        <taxon>Brassiceae</taxon>
        <taxon>Raphanus</taxon>
    </lineage>
</organism>
<evidence type="ECO:0000256" key="1">
    <source>
        <dbReference type="SAM" id="MobiDB-lite"/>
    </source>
</evidence>
<reference evidence="4" key="2">
    <citation type="submission" date="2025-08" db="UniProtKB">
        <authorList>
            <consortium name="RefSeq"/>
        </authorList>
    </citation>
    <scope>IDENTIFICATION</scope>
    <source>
        <tissue evidence="4">Leaf</tissue>
    </source>
</reference>
<dbReference type="OrthoDB" id="1937476at2759"/>
<evidence type="ECO:0000313" key="3">
    <source>
        <dbReference type="Proteomes" id="UP000504610"/>
    </source>
</evidence>